<proteinExistence type="predicted"/>
<keyword evidence="1" id="KW-1133">Transmembrane helix</keyword>
<evidence type="ECO:0000256" key="1">
    <source>
        <dbReference type="SAM" id="Phobius"/>
    </source>
</evidence>
<feature type="transmembrane region" description="Helical" evidence="1">
    <location>
        <begin position="64"/>
        <end position="84"/>
    </location>
</feature>
<dbReference type="RefSeq" id="WP_136933295.1">
    <property type="nucleotide sequence ID" value="NZ_SSMQ01000046.1"/>
</dbReference>
<keyword evidence="3" id="KW-1185">Reference proteome</keyword>
<dbReference type="OrthoDB" id="5526559at2"/>
<feature type="transmembrane region" description="Helical" evidence="1">
    <location>
        <begin position="30"/>
        <end position="52"/>
    </location>
</feature>
<organism evidence="2 3">
    <name type="scientific">Polyangium fumosum</name>
    <dbReference type="NCBI Taxonomy" id="889272"/>
    <lineage>
        <taxon>Bacteria</taxon>
        <taxon>Pseudomonadati</taxon>
        <taxon>Myxococcota</taxon>
        <taxon>Polyangia</taxon>
        <taxon>Polyangiales</taxon>
        <taxon>Polyangiaceae</taxon>
        <taxon>Polyangium</taxon>
    </lineage>
</organism>
<evidence type="ECO:0000313" key="3">
    <source>
        <dbReference type="Proteomes" id="UP000309215"/>
    </source>
</evidence>
<keyword evidence="1" id="KW-0472">Membrane</keyword>
<feature type="transmembrane region" description="Helical" evidence="1">
    <location>
        <begin position="233"/>
        <end position="266"/>
    </location>
</feature>
<feature type="transmembrane region" description="Helical" evidence="1">
    <location>
        <begin position="186"/>
        <end position="213"/>
    </location>
</feature>
<name>A0A4U1J0Q1_9BACT</name>
<comment type="caution">
    <text evidence="2">The sequence shown here is derived from an EMBL/GenBank/DDBJ whole genome shotgun (WGS) entry which is preliminary data.</text>
</comment>
<feature type="transmembrane region" description="Helical" evidence="1">
    <location>
        <begin position="278"/>
        <end position="297"/>
    </location>
</feature>
<evidence type="ECO:0000313" key="2">
    <source>
        <dbReference type="EMBL" id="TKD00569.1"/>
    </source>
</evidence>
<accession>A0A4U1J0Q1</accession>
<dbReference type="Proteomes" id="UP000309215">
    <property type="component" value="Unassembled WGS sequence"/>
</dbReference>
<reference evidence="2 3" key="1">
    <citation type="submission" date="2019-04" db="EMBL/GenBank/DDBJ databases">
        <authorList>
            <person name="Li Y."/>
            <person name="Wang J."/>
        </authorList>
    </citation>
    <scope>NUCLEOTIDE SEQUENCE [LARGE SCALE GENOMIC DNA]</scope>
    <source>
        <strain evidence="2 3">DSM 14668</strain>
    </source>
</reference>
<keyword evidence="1" id="KW-0812">Transmembrane</keyword>
<protein>
    <submittedName>
        <fullName evidence="2">Uncharacterized protein</fullName>
    </submittedName>
</protein>
<gene>
    <name evidence="2" type="ORF">E8A74_34305</name>
</gene>
<dbReference type="EMBL" id="SSMQ01000046">
    <property type="protein sequence ID" value="TKD00569.1"/>
    <property type="molecule type" value="Genomic_DNA"/>
</dbReference>
<sequence>MADAPDPPAETSPPGRGEFKVQTYGPATRALAVALRLAALLNVLYVAAHIATDIVTGSRTAPPLAVALGITLFSGGPLLLALLLGRIHRGKVKIEAHTLALTLRRERFEIPFDSIQAIRPWRVPLPGSGLRLVLGSNRSFQRRLVLRDPARLLSALGEHLPAARATLDHPALRFAEARRTHGRRSLLYLVAKYGLIPLALAIVLFRLHQYIMYGGPFGQYHLFGLGPYLGAFLMRWVGVLGALVVYAGLVRIVVEVVALGATYLLPLRAKGLRRAAEILTDIAYFVLIPAYVLVHLLA</sequence>
<dbReference type="AlphaFoldDB" id="A0A4U1J0Q1"/>